<dbReference type="EMBL" id="JAVRRG010000118">
    <property type="protein sequence ID" value="KAK5084012.1"/>
    <property type="molecule type" value="Genomic_DNA"/>
</dbReference>
<name>A0ABR0K456_9EURO</name>
<organism evidence="7 8">
    <name type="scientific">Lithohypha guttulata</name>
    <dbReference type="NCBI Taxonomy" id="1690604"/>
    <lineage>
        <taxon>Eukaryota</taxon>
        <taxon>Fungi</taxon>
        <taxon>Dikarya</taxon>
        <taxon>Ascomycota</taxon>
        <taxon>Pezizomycotina</taxon>
        <taxon>Eurotiomycetes</taxon>
        <taxon>Chaetothyriomycetidae</taxon>
        <taxon>Chaetothyriales</taxon>
        <taxon>Trichomeriaceae</taxon>
        <taxon>Lithohypha</taxon>
    </lineage>
</organism>
<dbReference type="Gene3D" id="3.90.1590.10">
    <property type="entry name" value="glutathione-dependent formaldehyde- activating enzyme (gfa)"/>
    <property type="match status" value="1"/>
</dbReference>
<dbReference type="PANTHER" id="PTHR33337">
    <property type="entry name" value="GFA DOMAIN-CONTAINING PROTEIN"/>
    <property type="match status" value="1"/>
</dbReference>
<evidence type="ECO:0000256" key="1">
    <source>
        <dbReference type="ARBA" id="ARBA00005495"/>
    </source>
</evidence>
<evidence type="ECO:0008006" key="9">
    <source>
        <dbReference type="Google" id="ProtNLM"/>
    </source>
</evidence>
<gene>
    <name evidence="7" type="ORF">LTR24_007643</name>
</gene>
<evidence type="ECO:0000259" key="5">
    <source>
        <dbReference type="PROSITE" id="PS51502"/>
    </source>
</evidence>
<evidence type="ECO:0000256" key="4">
    <source>
        <dbReference type="ARBA" id="ARBA00023239"/>
    </source>
</evidence>
<dbReference type="PROSITE" id="PS51891">
    <property type="entry name" value="CENP_V_GFA"/>
    <property type="match status" value="1"/>
</dbReference>
<keyword evidence="8" id="KW-1185">Reference proteome</keyword>
<keyword evidence="2" id="KW-0479">Metal-binding</keyword>
<dbReference type="PROSITE" id="PS51502">
    <property type="entry name" value="S_R_A_B_BARREL"/>
    <property type="match status" value="1"/>
</dbReference>
<evidence type="ECO:0000256" key="3">
    <source>
        <dbReference type="ARBA" id="ARBA00022833"/>
    </source>
</evidence>
<feature type="domain" description="CENP-V/GFA" evidence="6">
    <location>
        <begin position="124"/>
        <end position="242"/>
    </location>
</feature>
<dbReference type="InterPro" id="IPR011057">
    <property type="entry name" value="Mss4-like_sf"/>
</dbReference>
<evidence type="ECO:0000313" key="7">
    <source>
        <dbReference type="EMBL" id="KAK5084012.1"/>
    </source>
</evidence>
<dbReference type="InterPro" id="IPR006913">
    <property type="entry name" value="CENP-V/GFA"/>
</dbReference>
<dbReference type="SMART" id="SM00886">
    <property type="entry name" value="Dabb"/>
    <property type="match status" value="1"/>
</dbReference>
<comment type="caution">
    <text evidence="7">The sequence shown here is derived from an EMBL/GenBank/DDBJ whole genome shotgun (WGS) entry which is preliminary data.</text>
</comment>
<dbReference type="Pfam" id="PF04828">
    <property type="entry name" value="GFA"/>
    <property type="match status" value="1"/>
</dbReference>
<keyword evidence="4" id="KW-0456">Lyase</keyword>
<dbReference type="SUPFAM" id="SSF54909">
    <property type="entry name" value="Dimeric alpha+beta barrel"/>
    <property type="match status" value="1"/>
</dbReference>
<dbReference type="PANTHER" id="PTHR33337:SF30">
    <property type="entry name" value="DUF636 DOMAIN PROTEIN (AFU_ORTHOLOGUE AFUA_1G03180)"/>
    <property type="match status" value="1"/>
</dbReference>
<dbReference type="SUPFAM" id="SSF51316">
    <property type="entry name" value="Mss4-like"/>
    <property type="match status" value="1"/>
</dbReference>
<evidence type="ECO:0000313" key="8">
    <source>
        <dbReference type="Proteomes" id="UP001345013"/>
    </source>
</evidence>
<feature type="domain" description="Stress-response A/B barrel" evidence="5">
    <location>
        <begin position="4"/>
        <end position="104"/>
    </location>
</feature>
<sequence length="252" mass="28226">MAPVTHIVLFRYRSDIPWTTLESHFRDFSALKDTCLKNGKPYMLSMRMGKNTSWENFGRGMTHAFVLEFKDEADRDYYLLKDSVHHRFSQKAGPLIEDSVVVDLKDGVLFNDAVQSKDDNTNVLEGTCHCGNLRWDVRLDDYKHIICHCRTCQLLGGGPFSCNAVVAKEALTMREGKPSVYSYTGASGKSVLCYHCGNCTSHIWHHQMSNPDMIIVRTLLLKGGDKMGIGGEIFAEGALGWVKDLKGALSDV</sequence>
<evidence type="ECO:0000256" key="2">
    <source>
        <dbReference type="ARBA" id="ARBA00022723"/>
    </source>
</evidence>
<dbReference type="Gene3D" id="3.30.70.100">
    <property type="match status" value="1"/>
</dbReference>
<dbReference type="InterPro" id="IPR011008">
    <property type="entry name" value="Dimeric_a/b-barrel"/>
</dbReference>
<comment type="similarity">
    <text evidence="1">Belongs to the Gfa family.</text>
</comment>
<proteinExistence type="inferred from homology"/>
<reference evidence="7 8" key="1">
    <citation type="submission" date="2023-08" db="EMBL/GenBank/DDBJ databases">
        <title>Black Yeasts Isolated from many extreme environments.</title>
        <authorList>
            <person name="Coleine C."/>
            <person name="Stajich J.E."/>
            <person name="Selbmann L."/>
        </authorList>
    </citation>
    <scope>NUCLEOTIDE SEQUENCE [LARGE SCALE GENOMIC DNA]</scope>
    <source>
        <strain evidence="7 8">CCFEE 5885</strain>
    </source>
</reference>
<evidence type="ECO:0000259" key="6">
    <source>
        <dbReference type="PROSITE" id="PS51891"/>
    </source>
</evidence>
<dbReference type="Pfam" id="PF07876">
    <property type="entry name" value="Dabb"/>
    <property type="match status" value="1"/>
</dbReference>
<dbReference type="Proteomes" id="UP001345013">
    <property type="component" value="Unassembled WGS sequence"/>
</dbReference>
<protein>
    <recommendedName>
        <fullName evidence="9">Stress-response A/B barrel domain-containing protein</fullName>
    </recommendedName>
</protein>
<keyword evidence="3" id="KW-0862">Zinc</keyword>
<accession>A0ABR0K456</accession>
<dbReference type="InterPro" id="IPR013097">
    <property type="entry name" value="Dabb"/>
</dbReference>